<dbReference type="AlphaFoldDB" id="A0A0B7AN18"/>
<dbReference type="InterPro" id="IPR036290">
    <property type="entry name" value="Phe_ZIP_sf"/>
</dbReference>
<dbReference type="Pfam" id="PF08916">
    <property type="entry name" value="Phe_ZIP"/>
    <property type="match status" value="1"/>
</dbReference>
<dbReference type="PRINTS" id="PR00401">
    <property type="entry name" value="SH2DOMAIN"/>
</dbReference>
<comment type="similarity">
    <text evidence="1">Belongs to the SH2B adapter family.</text>
</comment>
<evidence type="ECO:0000256" key="1">
    <source>
        <dbReference type="ARBA" id="ARBA00010220"/>
    </source>
</evidence>
<dbReference type="SUPFAM" id="SSF55550">
    <property type="entry name" value="SH2 domain"/>
    <property type="match status" value="1"/>
</dbReference>
<dbReference type="Pfam" id="PF00169">
    <property type="entry name" value="PH"/>
    <property type="match status" value="1"/>
</dbReference>
<feature type="region of interest" description="Disordered" evidence="5">
    <location>
        <begin position="525"/>
        <end position="568"/>
    </location>
</feature>
<dbReference type="InterPro" id="IPR001849">
    <property type="entry name" value="PH_domain"/>
</dbReference>
<organism evidence="8">
    <name type="scientific">Arion vulgaris</name>
    <dbReference type="NCBI Taxonomy" id="1028688"/>
    <lineage>
        <taxon>Eukaryota</taxon>
        <taxon>Metazoa</taxon>
        <taxon>Spiralia</taxon>
        <taxon>Lophotrochozoa</taxon>
        <taxon>Mollusca</taxon>
        <taxon>Gastropoda</taxon>
        <taxon>Heterobranchia</taxon>
        <taxon>Euthyneura</taxon>
        <taxon>Panpulmonata</taxon>
        <taxon>Eupulmonata</taxon>
        <taxon>Stylommatophora</taxon>
        <taxon>Helicina</taxon>
        <taxon>Arionoidea</taxon>
        <taxon>Arionidae</taxon>
        <taxon>Arion</taxon>
    </lineage>
</organism>
<dbReference type="InterPro" id="IPR000980">
    <property type="entry name" value="SH2"/>
</dbReference>
<dbReference type="SMART" id="SM00252">
    <property type="entry name" value="SH2"/>
    <property type="match status" value="1"/>
</dbReference>
<feature type="compositionally biased region" description="Basic residues" evidence="5">
    <location>
        <begin position="179"/>
        <end position="192"/>
    </location>
</feature>
<accession>A0A0B7AN18</accession>
<feature type="domain" description="PH" evidence="7">
    <location>
        <begin position="198"/>
        <end position="305"/>
    </location>
</feature>
<feature type="region of interest" description="Disordered" evidence="5">
    <location>
        <begin position="74"/>
        <end position="99"/>
    </location>
</feature>
<dbReference type="PANTHER" id="PTHR10872">
    <property type="entry name" value="SH2B ADAPTER PROTEIN"/>
    <property type="match status" value="1"/>
</dbReference>
<dbReference type="GO" id="GO:0005886">
    <property type="term" value="C:plasma membrane"/>
    <property type="evidence" value="ECO:0007669"/>
    <property type="project" value="TreeGrafter"/>
</dbReference>
<dbReference type="CDD" id="cd01231">
    <property type="entry name" value="PH_SH2B_family"/>
    <property type="match status" value="1"/>
</dbReference>
<dbReference type="InterPro" id="IPR035057">
    <property type="entry name" value="SH2B1_SH2"/>
</dbReference>
<feature type="compositionally biased region" description="Polar residues" evidence="5">
    <location>
        <begin position="338"/>
        <end position="351"/>
    </location>
</feature>
<reference evidence="8" key="1">
    <citation type="submission" date="2014-12" db="EMBL/GenBank/DDBJ databases">
        <title>Insight into the proteome of Arion vulgaris.</title>
        <authorList>
            <person name="Aradska J."/>
            <person name="Bulat T."/>
            <person name="Smidak R."/>
            <person name="Sarate P."/>
            <person name="Gangsoo J."/>
            <person name="Sialana F."/>
            <person name="Bilban M."/>
            <person name="Lubec G."/>
        </authorList>
    </citation>
    <scope>NUCLEOTIDE SEQUENCE</scope>
    <source>
        <tissue evidence="8">Skin</tissue>
    </source>
</reference>
<dbReference type="SUPFAM" id="SSF109805">
    <property type="entry name" value="Phenylalanine zipper"/>
    <property type="match status" value="1"/>
</dbReference>
<keyword evidence="2" id="KW-0597">Phosphoprotein</keyword>
<feature type="domain" description="SH2" evidence="6">
    <location>
        <begin position="422"/>
        <end position="527"/>
    </location>
</feature>
<dbReference type="Pfam" id="PF00017">
    <property type="entry name" value="SH2"/>
    <property type="match status" value="1"/>
</dbReference>
<evidence type="ECO:0000256" key="3">
    <source>
        <dbReference type="ARBA" id="ARBA00022999"/>
    </source>
</evidence>
<feature type="region of interest" description="Disordered" evidence="5">
    <location>
        <begin position="111"/>
        <end position="150"/>
    </location>
</feature>
<name>A0A0B7AN18_9EUPU</name>
<feature type="region of interest" description="Disordered" evidence="5">
    <location>
        <begin position="162"/>
        <end position="193"/>
    </location>
</feature>
<dbReference type="Gene3D" id="6.10.140.110">
    <property type="match status" value="1"/>
</dbReference>
<proteinExistence type="inferred from homology"/>
<dbReference type="InterPro" id="IPR030523">
    <property type="entry name" value="SH2B"/>
</dbReference>
<dbReference type="Gene3D" id="3.30.505.10">
    <property type="entry name" value="SH2 domain"/>
    <property type="match status" value="1"/>
</dbReference>
<gene>
    <name evidence="8" type="primary">ORF125781</name>
</gene>
<feature type="compositionally biased region" description="Basic and acidic residues" evidence="5">
    <location>
        <begin position="111"/>
        <end position="134"/>
    </location>
</feature>
<protein>
    <recommendedName>
        <fullName evidence="9">SH2 domain-containing protein</fullName>
    </recommendedName>
</protein>
<evidence type="ECO:0008006" key="9">
    <source>
        <dbReference type="Google" id="ProtNLM"/>
    </source>
</evidence>
<dbReference type="SUPFAM" id="SSF50729">
    <property type="entry name" value="PH domain-like"/>
    <property type="match status" value="1"/>
</dbReference>
<dbReference type="PROSITE" id="PS50003">
    <property type="entry name" value="PH_DOMAIN"/>
    <property type="match status" value="1"/>
</dbReference>
<evidence type="ECO:0000259" key="7">
    <source>
        <dbReference type="PROSITE" id="PS50003"/>
    </source>
</evidence>
<dbReference type="InterPro" id="IPR036860">
    <property type="entry name" value="SH2_dom_sf"/>
</dbReference>
<dbReference type="InterPro" id="IPR015012">
    <property type="entry name" value="Phe_ZIP"/>
</dbReference>
<keyword evidence="3 4" id="KW-0727">SH2 domain</keyword>
<feature type="compositionally biased region" description="Polar residues" evidence="5">
    <location>
        <begin position="79"/>
        <end position="97"/>
    </location>
</feature>
<dbReference type="Gene3D" id="2.30.29.30">
    <property type="entry name" value="Pleckstrin-homology domain (PH domain)/Phosphotyrosine-binding domain (PTB)"/>
    <property type="match status" value="1"/>
</dbReference>
<dbReference type="FunFam" id="3.30.505.10:FF:000008">
    <property type="entry name" value="SH2B adapter protein 1 isoform 2"/>
    <property type="match status" value="1"/>
</dbReference>
<dbReference type="SMART" id="SM00233">
    <property type="entry name" value="PH"/>
    <property type="match status" value="1"/>
</dbReference>
<dbReference type="PROSITE" id="PS50001">
    <property type="entry name" value="SH2"/>
    <property type="match status" value="1"/>
</dbReference>
<dbReference type="CDD" id="cd10346">
    <property type="entry name" value="SH2_SH2B_family"/>
    <property type="match status" value="1"/>
</dbReference>
<evidence type="ECO:0000256" key="2">
    <source>
        <dbReference type="ARBA" id="ARBA00022553"/>
    </source>
</evidence>
<evidence type="ECO:0000256" key="4">
    <source>
        <dbReference type="PROSITE-ProRule" id="PRU00191"/>
    </source>
</evidence>
<dbReference type="PANTHER" id="PTHR10872:SF2">
    <property type="entry name" value="LNK, ISOFORM D"/>
    <property type="match status" value="1"/>
</dbReference>
<dbReference type="EMBL" id="HACG01034521">
    <property type="protein sequence ID" value="CEK81386.1"/>
    <property type="molecule type" value="Transcribed_RNA"/>
</dbReference>
<dbReference type="GO" id="GO:0005068">
    <property type="term" value="F:transmembrane receptor protein tyrosine kinase adaptor activity"/>
    <property type="evidence" value="ECO:0007669"/>
    <property type="project" value="TreeGrafter"/>
</dbReference>
<dbReference type="InterPro" id="IPR011993">
    <property type="entry name" value="PH-like_dom_sf"/>
</dbReference>
<feature type="region of interest" description="Disordered" evidence="5">
    <location>
        <begin position="320"/>
        <end position="367"/>
    </location>
</feature>
<feature type="compositionally biased region" description="Polar residues" evidence="5">
    <location>
        <begin position="528"/>
        <end position="537"/>
    </location>
</feature>
<sequence>MASVASDGEGENMTVDFCEKQASSSAQNFVHNFLAFDRNNPAVGRTRDPYDYAKKFTELFMRYFEYELRRSSFHSSSSQHTEVNSLSEPYTSTTAEPTTLRTVVGTVDVVHHGHNGSEHSHQSHLDDYERDSSPDRGTSPTRKPGKGILRRFSFKSIRKSKLFKQGTEESGEQPSPNARSKHKLKKDGRHRLPGVQQDVQKEGIVNVLSGEDTKGKSRWEKTRLVLLKNQSGYQMEFYSPPKSVKPRTGLFCFLITEVRETTALEMPDRENTFVIKGEGTIEHVVEASDPADLRAWLNEIRSCIQYNNCAATAEGIASMRPRLPTAPSGSIERKDSGQLLTSQHRSSSQGSLGSGTPAVPPLPSPRPWSMIHVDSNNPPNVQSIIAGELRSSPRADNVFDLSHPESHDGEGGVERVLREYPWFHGTLSRAEAAQLVLQQGPSGHGVFLVRKSETRAGEYVLTFNFQGRAKHLRMTISNEARCRVQHLWFETIFDMLEHFRTHPIPLESGGSSDVTLSDFVVALDRPRTPSSSQTHGSPRTRGAGAAAGGHHSHGRSSLASSPHDGGRDVLVVSGSVRAQTSSIENIMREQTQALNLHSSRAIDNHYSFV</sequence>
<evidence type="ECO:0000313" key="8">
    <source>
        <dbReference type="EMBL" id="CEK81386.1"/>
    </source>
</evidence>
<evidence type="ECO:0000256" key="5">
    <source>
        <dbReference type="SAM" id="MobiDB-lite"/>
    </source>
</evidence>
<evidence type="ECO:0000259" key="6">
    <source>
        <dbReference type="PROSITE" id="PS50001"/>
    </source>
</evidence>
<dbReference type="GO" id="GO:0035556">
    <property type="term" value="P:intracellular signal transduction"/>
    <property type="evidence" value="ECO:0007669"/>
    <property type="project" value="TreeGrafter"/>
</dbReference>